<dbReference type="SUPFAM" id="SSF50156">
    <property type="entry name" value="PDZ domain-like"/>
    <property type="match status" value="1"/>
</dbReference>
<evidence type="ECO:0000256" key="9">
    <source>
        <dbReference type="ARBA" id="ARBA00023049"/>
    </source>
</evidence>
<dbReference type="InterPro" id="IPR036034">
    <property type="entry name" value="PDZ_sf"/>
</dbReference>
<dbReference type="PANTHER" id="PTHR42837">
    <property type="entry name" value="REGULATOR OF SIGMA-E PROTEASE RSEP"/>
    <property type="match status" value="1"/>
</dbReference>
<name>A0AAV9IXP3_CYACA</name>
<keyword evidence="6" id="KW-0378">Hydrolase</keyword>
<dbReference type="AlphaFoldDB" id="A0AAV9IXP3"/>
<evidence type="ECO:0000256" key="2">
    <source>
        <dbReference type="ARBA" id="ARBA00004141"/>
    </source>
</evidence>
<dbReference type="Proteomes" id="UP001301350">
    <property type="component" value="Unassembled WGS sequence"/>
</dbReference>
<dbReference type="InterPro" id="IPR008915">
    <property type="entry name" value="Peptidase_M50"/>
</dbReference>
<evidence type="ECO:0000256" key="6">
    <source>
        <dbReference type="ARBA" id="ARBA00022801"/>
    </source>
</evidence>
<comment type="similarity">
    <text evidence="3">Belongs to the peptidase M50A family.</text>
</comment>
<dbReference type="GO" id="GO:0004222">
    <property type="term" value="F:metalloendopeptidase activity"/>
    <property type="evidence" value="ECO:0007669"/>
    <property type="project" value="InterPro"/>
</dbReference>
<reference evidence="14 15" key="1">
    <citation type="submission" date="2022-07" db="EMBL/GenBank/DDBJ databases">
        <title>Genome-wide signatures of adaptation to extreme environments.</title>
        <authorList>
            <person name="Cho C.H."/>
            <person name="Yoon H.S."/>
        </authorList>
    </citation>
    <scope>NUCLEOTIDE SEQUENCE [LARGE SCALE GENOMIC DNA]</scope>
    <source>
        <strain evidence="14 15">DBV 063 E5</strain>
    </source>
</reference>
<dbReference type="Pfam" id="PF02163">
    <property type="entry name" value="Peptidase_M50"/>
    <property type="match status" value="1"/>
</dbReference>
<evidence type="ECO:0000256" key="3">
    <source>
        <dbReference type="ARBA" id="ARBA00009989"/>
    </source>
</evidence>
<evidence type="ECO:0000256" key="10">
    <source>
        <dbReference type="ARBA" id="ARBA00023136"/>
    </source>
</evidence>
<evidence type="ECO:0000256" key="7">
    <source>
        <dbReference type="ARBA" id="ARBA00022833"/>
    </source>
</evidence>
<evidence type="ECO:0000256" key="8">
    <source>
        <dbReference type="ARBA" id="ARBA00022989"/>
    </source>
</evidence>
<gene>
    <name evidence="14" type="ORF">CDCA_CDCA10G3082</name>
</gene>
<evidence type="ECO:0000256" key="12">
    <source>
        <dbReference type="SAM" id="Phobius"/>
    </source>
</evidence>
<evidence type="ECO:0000256" key="5">
    <source>
        <dbReference type="ARBA" id="ARBA00022692"/>
    </source>
</evidence>
<keyword evidence="7" id="KW-0862">Zinc</keyword>
<feature type="transmembrane region" description="Helical" evidence="12">
    <location>
        <begin position="193"/>
        <end position="212"/>
    </location>
</feature>
<evidence type="ECO:0000256" key="1">
    <source>
        <dbReference type="ARBA" id="ARBA00001947"/>
    </source>
</evidence>
<evidence type="ECO:0000256" key="11">
    <source>
        <dbReference type="SAM" id="MobiDB-lite"/>
    </source>
</evidence>
<evidence type="ECO:0000259" key="13">
    <source>
        <dbReference type="Pfam" id="PF02163"/>
    </source>
</evidence>
<organism evidence="14 15">
    <name type="scientific">Cyanidium caldarium</name>
    <name type="common">Red alga</name>
    <dbReference type="NCBI Taxonomy" id="2771"/>
    <lineage>
        <taxon>Eukaryota</taxon>
        <taxon>Rhodophyta</taxon>
        <taxon>Bangiophyceae</taxon>
        <taxon>Cyanidiales</taxon>
        <taxon>Cyanidiaceae</taxon>
        <taxon>Cyanidium</taxon>
    </lineage>
</organism>
<keyword evidence="5 12" id="KW-0812">Transmembrane</keyword>
<evidence type="ECO:0000256" key="4">
    <source>
        <dbReference type="ARBA" id="ARBA00022670"/>
    </source>
</evidence>
<comment type="caution">
    <text evidence="14">The sequence shown here is derived from an EMBL/GenBank/DDBJ whole genome shotgun (WGS) entry which is preliminary data.</text>
</comment>
<feature type="region of interest" description="Disordered" evidence="11">
    <location>
        <begin position="1"/>
        <end position="21"/>
    </location>
</feature>
<dbReference type="GO" id="GO:0006508">
    <property type="term" value="P:proteolysis"/>
    <property type="evidence" value="ECO:0007669"/>
    <property type="project" value="UniProtKB-KW"/>
</dbReference>
<proteinExistence type="inferred from homology"/>
<dbReference type="GO" id="GO:0016020">
    <property type="term" value="C:membrane"/>
    <property type="evidence" value="ECO:0007669"/>
    <property type="project" value="UniProtKB-SubCell"/>
</dbReference>
<dbReference type="InterPro" id="IPR004387">
    <property type="entry name" value="Pept_M50_Zn"/>
</dbReference>
<evidence type="ECO:0000313" key="14">
    <source>
        <dbReference type="EMBL" id="KAK4537057.1"/>
    </source>
</evidence>
<accession>A0AAV9IXP3</accession>
<keyword evidence="4" id="KW-0645">Protease</keyword>
<comment type="subcellular location">
    <subcellularLocation>
        <location evidence="2">Membrane</location>
        <topology evidence="2">Multi-pass membrane protein</topology>
    </subcellularLocation>
</comment>
<dbReference type="Gene3D" id="2.30.42.10">
    <property type="match status" value="1"/>
</dbReference>
<feature type="domain" description="Peptidase M50" evidence="13">
    <location>
        <begin position="101"/>
        <end position="439"/>
    </location>
</feature>
<keyword evidence="9" id="KW-0482">Metalloprotease</keyword>
<keyword evidence="8 12" id="KW-1133">Transmembrane helix</keyword>
<dbReference type="CDD" id="cd06163">
    <property type="entry name" value="S2P-M50_PDZ_RseP-like"/>
    <property type="match status" value="1"/>
</dbReference>
<dbReference type="EMBL" id="JANCYW010000010">
    <property type="protein sequence ID" value="KAK4537057.1"/>
    <property type="molecule type" value="Genomic_DNA"/>
</dbReference>
<keyword evidence="15" id="KW-1185">Reference proteome</keyword>
<sequence length="461" mass="49042">MTPMRAYNERTGTSGVQRSMAHQRVTCIPSRNGPAFVIPVVQRRWTTGRSVSGERRCAPRVGRRSLACRPPRKISISRRHGGVSQLGMLGISEAGVNLSGLVVLAGVIVIHEMGHFIAARSRGIRVKEFSVGFGPPLFSFKPRDGSTQFSLRLLPFGGYVAFPEEEQVDAETGKRVRRTDPDLLENRPVRDRLLVASGGVLANVALAWALLFGSIETVGIVKTDFQPGVQVVEVTGAEVPAARAGLHTGDMILAVDGEPLSAGASSPQRVVDAVARANAGDGRASRDVVLTLKGRGMVRVHPQGGKIGARLRPNVITHRERVPLDRAVPVANAELVALFRSVVSGFALFFTHTSDMSGSVSGPIGVATLAADIAREDAASLPAFAAAISANLAIINALPLPALDGGHLVFLLIESIRGRPVPREIQRTINGAALTVLLMLSLVLLVGDIEKLVLPFTGWTR</sequence>
<protein>
    <recommendedName>
        <fullName evidence="13">Peptidase M50 domain-containing protein</fullName>
    </recommendedName>
</protein>
<comment type="cofactor">
    <cofactor evidence="1">
        <name>Zn(2+)</name>
        <dbReference type="ChEBI" id="CHEBI:29105"/>
    </cofactor>
</comment>
<evidence type="ECO:0000313" key="15">
    <source>
        <dbReference type="Proteomes" id="UP001301350"/>
    </source>
</evidence>
<dbReference type="PANTHER" id="PTHR42837:SF2">
    <property type="entry name" value="MEMBRANE METALLOPROTEASE ARASP2, CHLOROPLASTIC-RELATED"/>
    <property type="match status" value="1"/>
</dbReference>
<keyword evidence="10 12" id="KW-0472">Membrane</keyword>